<evidence type="ECO:0000313" key="3">
    <source>
        <dbReference type="Proteomes" id="UP000283644"/>
    </source>
</evidence>
<evidence type="ECO:0000256" key="1">
    <source>
        <dbReference type="SAM" id="MobiDB-lite"/>
    </source>
</evidence>
<evidence type="ECO:0000313" key="2">
    <source>
        <dbReference type="EMBL" id="RHW23382.1"/>
    </source>
</evidence>
<dbReference type="AlphaFoldDB" id="A0A417XSG4"/>
<dbReference type="OrthoDB" id="3788513at2"/>
<comment type="caution">
    <text evidence="2">The sequence shown here is derived from an EMBL/GenBank/DDBJ whole genome shotgun (WGS) entry which is preliminary data.</text>
</comment>
<organism evidence="2 3">
    <name type="scientific">Nocardioides immobilis</name>
    <dbReference type="NCBI Taxonomy" id="2049295"/>
    <lineage>
        <taxon>Bacteria</taxon>
        <taxon>Bacillati</taxon>
        <taxon>Actinomycetota</taxon>
        <taxon>Actinomycetes</taxon>
        <taxon>Propionibacteriales</taxon>
        <taxon>Nocardioidaceae</taxon>
        <taxon>Nocardioides</taxon>
    </lineage>
</organism>
<reference evidence="2 3" key="1">
    <citation type="submission" date="2018-09" db="EMBL/GenBank/DDBJ databases">
        <title>Genome sequencing of Nocardioides immobilis CCTCC AB 2017083 for comparison to Nocardioides silvaticus.</title>
        <authorList>
            <person name="Li C."/>
            <person name="Wang G."/>
        </authorList>
    </citation>
    <scope>NUCLEOTIDE SEQUENCE [LARGE SCALE GENOMIC DNA]</scope>
    <source>
        <strain evidence="2 3">CCTCC AB 2017083</strain>
    </source>
</reference>
<feature type="compositionally biased region" description="Polar residues" evidence="1">
    <location>
        <begin position="27"/>
        <end position="39"/>
    </location>
</feature>
<accession>A0A417XSG4</accession>
<protein>
    <recommendedName>
        <fullName evidence="4">Transcription elongation factor GreA/GreB C-terminal domain-containing protein</fullName>
    </recommendedName>
</protein>
<keyword evidence="3" id="KW-1185">Reference proteome</keyword>
<evidence type="ECO:0008006" key="4">
    <source>
        <dbReference type="Google" id="ProtNLM"/>
    </source>
</evidence>
<feature type="region of interest" description="Disordered" evidence="1">
    <location>
        <begin position="26"/>
        <end position="62"/>
    </location>
</feature>
<dbReference type="Proteomes" id="UP000283644">
    <property type="component" value="Unassembled WGS sequence"/>
</dbReference>
<dbReference type="RefSeq" id="WP_118928949.1">
    <property type="nucleotide sequence ID" value="NZ_QXGH01000048.1"/>
</dbReference>
<dbReference type="EMBL" id="QXGH01000048">
    <property type="protein sequence ID" value="RHW23382.1"/>
    <property type="molecule type" value="Genomic_DNA"/>
</dbReference>
<sequence length="156" mass="16380">MAEPANLDASEKQRVKDALKAHISAQVGASDQAASSEQSGAELDQDASHSVDDLSQSDAAGELHELLEAAEDKQRADLAAIDDLDFGPKDVVEPGAVVAFGGDHYVFGVVADAFECDGVSYEGISADSPVGQVIDGMRAGESFTFNERTHRLDLVC</sequence>
<gene>
    <name evidence="2" type="ORF">D0Z08_29950</name>
</gene>
<name>A0A417XSG4_9ACTN</name>
<proteinExistence type="predicted"/>